<feature type="domain" description="BON" evidence="1">
    <location>
        <begin position="28"/>
        <end position="94"/>
    </location>
</feature>
<sequence>MRLVAQSRLWNEVQGLATGGALRRDVIDDAAILIKINKELFQQGMFSSIAVRVSEGRVLLTGTVDSPDKRLKAERVAWQQSEVKEVVNEIAVDKDEVTLREVAIDSAISAQIKARMVAHAGIKSVNYSINTVGGVVYLMGIAQSQKELNSVIGISKRVKGVKQVISYVRLKHSKLRR</sequence>
<dbReference type="PANTHER" id="PTHR34606">
    <property type="entry name" value="BON DOMAIN-CONTAINING PROTEIN"/>
    <property type="match status" value="1"/>
</dbReference>
<dbReference type="Pfam" id="PF04972">
    <property type="entry name" value="BON"/>
    <property type="match status" value="2"/>
</dbReference>
<feature type="domain" description="BON" evidence="1">
    <location>
        <begin position="104"/>
        <end position="172"/>
    </location>
</feature>
<proteinExistence type="predicted"/>
<reference evidence="2 3" key="1">
    <citation type="journal article" date="2020" name="Mol. Plant">
        <title>The Chromosome-Based Rubber Tree Genome Provides New Insights into Spurge Genome Evolution and Rubber Biosynthesis.</title>
        <authorList>
            <person name="Liu J."/>
            <person name="Shi C."/>
            <person name="Shi C.C."/>
            <person name="Li W."/>
            <person name="Zhang Q.J."/>
            <person name="Zhang Y."/>
            <person name="Li K."/>
            <person name="Lu H.F."/>
            <person name="Shi C."/>
            <person name="Zhu S.T."/>
            <person name="Xiao Z.Y."/>
            <person name="Nan H."/>
            <person name="Yue Y."/>
            <person name="Zhu X.G."/>
            <person name="Wu Y."/>
            <person name="Hong X.N."/>
            <person name="Fan G.Y."/>
            <person name="Tong Y."/>
            <person name="Zhang D."/>
            <person name="Mao C.L."/>
            <person name="Liu Y.L."/>
            <person name="Hao S.J."/>
            <person name="Liu W.Q."/>
            <person name="Lv M.Q."/>
            <person name="Zhang H.B."/>
            <person name="Liu Y."/>
            <person name="Hu-Tang G.R."/>
            <person name="Wang J.P."/>
            <person name="Wang J.H."/>
            <person name="Sun Y.H."/>
            <person name="Ni S.B."/>
            <person name="Chen W.B."/>
            <person name="Zhang X.C."/>
            <person name="Jiao Y.N."/>
            <person name="Eichler E.E."/>
            <person name="Li G.H."/>
            <person name="Liu X."/>
            <person name="Gao L.Z."/>
        </authorList>
    </citation>
    <scope>NUCLEOTIDE SEQUENCE [LARGE SCALE GENOMIC DNA]</scope>
    <source>
        <strain evidence="3">cv. GT1</strain>
        <tissue evidence="2">Leaf</tissue>
    </source>
</reference>
<evidence type="ECO:0000313" key="3">
    <source>
        <dbReference type="Proteomes" id="UP000467840"/>
    </source>
</evidence>
<dbReference type="Gene3D" id="3.30.1340.30">
    <property type="match status" value="1"/>
</dbReference>
<dbReference type="Proteomes" id="UP000467840">
    <property type="component" value="Unassembled WGS sequence"/>
</dbReference>
<dbReference type="PANTHER" id="PTHR34606:SF15">
    <property type="entry name" value="BON DOMAIN-CONTAINING PROTEIN"/>
    <property type="match status" value="1"/>
</dbReference>
<gene>
    <name evidence="2" type="ORF">GH714_042513</name>
</gene>
<evidence type="ECO:0000313" key="2">
    <source>
        <dbReference type="EMBL" id="KAF2281689.1"/>
    </source>
</evidence>
<dbReference type="InterPro" id="IPR007055">
    <property type="entry name" value="BON_dom"/>
</dbReference>
<dbReference type="InterPro" id="IPR051686">
    <property type="entry name" value="Lipoprotein_DolP"/>
</dbReference>
<protein>
    <recommendedName>
        <fullName evidence="1">BON domain-containing protein</fullName>
    </recommendedName>
</protein>
<dbReference type="InterPro" id="IPR014004">
    <property type="entry name" value="Transpt-assoc_nodulatn_dom_bac"/>
</dbReference>
<name>A0A6A6K2R8_HEVBR</name>
<dbReference type="PROSITE" id="PS50914">
    <property type="entry name" value="BON"/>
    <property type="match status" value="2"/>
</dbReference>
<keyword evidence="3" id="KW-1185">Reference proteome</keyword>
<dbReference type="SMART" id="SM00749">
    <property type="entry name" value="BON"/>
    <property type="match status" value="2"/>
</dbReference>
<evidence type="ECO:0000259" key="1">
    <source>
        <dbReference type="PROSITE" id="PS50914"/>
    </source>
</evidence>
<dbReference type="EMBL" id="JAAGAX010000511">
    <property type="protein sequence ID" value="KAF2281689.1"/>
    <property type="molecule type" value="Genomic_DNA"/>
</dbReference>
<organism evidence="2 3">
    <name type="scientific">Hevea brasiliensis</name>
    <name type="common">Para rubber tree</name>
    <name type="synonym">Siphonia brasiliensis</name>
    <dbReference type="NCBI Taxonomy" id="3981"/>
    <lineage>
        <taxon>Eukaryota</taxon>
        <taxon>Viridiplantae</taxon>
        <taxon>Streptophyta</taxon>
        <taxon>Embryophyta</taxon>
        <taxon>Tracheophyta</taxon>
        <taxon>Spermatophyta</taxon>
        <taxon>Magnoliopsida</taxon>
        <taxon>eudicotyledons</taxon>
        <taxon>Gunneridae</taxon>
        <taxon>Pentapetalae</taxon>
        <taxon>rosids</taxon>
        <taxon>fabids</taxon>
        <taxon>Malpighiales</taxon>
        <taxon>Euphorbiaceae</taxon>
        <taxon>Crotonoideae</taxon>
        <taxon>Micrandreae</taxon>
        <taxon>Hevea</taxon>
    </lineage>
</organism>
<accession>A0A6A6K2R8</accession>
<dbReference type="AlphaFoldDB" id="A0A6A6K2R8"/>
<comment type="caution">
    <text evidence="2">The sequence shown here is derived from an EMBL/GenBank/DDBJ whole genome shotgun (WGS) entry which is preliminary data.</text>
</comment>